<dbReference type="SUPFAM" id="SSF81383">
    <property type="entry name" value="F-box domain"/>
    <property type="match status" value="1"/>
</dbReference>
<dbReference type="Pfam" id="PF12937">
    <property type="entry name" value="F-box-like"/>
    <property type="match status" value="1"/>
</dbReference>
<protein>
    <recommendedName>
        <fullName evidence="1">F-box domain-containing protein</fullName>
    </recommendedName>
</protein>
<evidence type="ECO:0000313" key="2">
    <source>
        <dbReference type="EMBL" id="KAL0630612.1"/>
    </source>
</evidence>
<reference evidence="2 3" key="1">
    <citation type="submission" date="2024-02" db="EMBL/GenBank/DDBJ databases">
        <title>Discinaceae phylogenomics.</title>
        <authorList>
            <person name="Dirks A.C."/>
            <person name="James T.Y."/>
        </authorList>
    </citation>
    <scope>NUCLEOTIDE SEQUENCE [LARGE SCALE GENOMIC DNA]</scope>
    <source>
        <strain evidence="2 3">ACD0624</strain>
    </source>
</reference>
<dbReference type="PROSITE" id="PS50181">
    <property type="entry name" value="FBOX"/>
    <property type="match status" value="1"/>
</dbReference>
<accession>A0ABR3G4E8</accession>
<organism evidence="2 3">
    <name type="scientific">Discina gigas</name>
    <dbReference type="NCBI Taxonomy" id="1032678"/>
    <lineage>
        <taxon>Eukaryota</taxon>
        <taxon>Fungi</taxon>
        <taxon>Dikarya</taxon>
        <taxon>Ascomycota</taxon>
        <taxon>Pezizomycotina</taxon>
        <taxon>Pezizomycetes</taxon>
        <taxon>Pezizales</taxon>
        <taxon>Discinaceae</taxon>
        <taxon>Discina</taxon>
    </lineage>
</organism>
<proteinExistence type="predicted"/>
<comment type="caution">
    <text evidence="2">The sequence shown here is derived from an EMBL/GenBank/DDBJ whole genome shotgun (WGS) entry which is preliminary data.</text>
</comment>
<dbReference type="EMBL" id="JBBBZM010000476">
    <property type="protein sequence ID" value="KAL0630612.1"/>
    <property type="molecule type" value="Genomic_DNA"/>
</dbReference>
<dbReference type="InterPro" id="IPR001810">
    <property type="entry name" value="F-box_dom"/>
</dbReference>
<evidence type="ECO:0000259" key="1">
    <source>
        <dbReference type="PROSITE" id="PS50181"/>
    </source>
</evidence>
<dbReference type="SUPFAM" id="SSF52047">
    <property type="entry name" value="RNI-like"/>
    <property type="match status" value="1"/>
</dbReference>
<dbReference type="InterPro" id="IPR036047">
    <property type="entry name" value="F-box-like_dom_sf"/>
</dbReference>
<dbReference type="Proteomes" id="UP001447188">
    <property type="component" value="Unassembled WGS sequence"/>
</dbReference>
<keyword evidence="3" id="KW-1185">Reference proteome</keyword>
<evidence type="ECO:0000313" key="3">
    <source>
        <dbReference type="Proteomes" id="UP001447188"/>
    </source>
</evidence>
<feature type="domain" description="F-box" evidence="1">
    <location>
        <begin position="1"/>
        <end position="46"/>
    </location>
</feature>
<gene>
    <name evidence="2" type="ORF">Q9L58_010539</name>
</gene>
<name>A0ABR3G4E8_9PEZI</name>
<sequence length="419" mass="46882">MPALDQLPFETLVQILSSISTEDLTQTSLVCRQLSAVSEVLLYQSPRLVVVQRIYPWPSMERFIETLIYSPRVKLGNYVHSLNVEWDRSSLVDPAAYPVSIWPPAFHNLVGYHGAHCVLLLHILPSVRVLKIIPPRDIPDVSQSYISHCLEAPQSGPAVPTLQLQSLRIFMCPYADNHGAIPRGNSRGGVTSGAVLALMKLPCIETIDTHLTDWSPVPAAGSGNNVRFSTVTSLRLSGHTMSTPALSILLNAPVALTRFSYVSIDLGEFYMSDLTTAMLPLKASLEYLYLDLMRSNIMFTTEKVERICDFIQTWPSLHTLSCSARELMGYSKRDQDLVLAELLPRGLRGLRVVMDHCWGYDVVVRLVVELIRTKDVAMPLLESVALMVWWERDDAAHVMLQAACVKSGVKLVEYEDFCW</sequence>